<dbReference type="PROSITE" id="PS50932">
    <property type="entry name" value="HTH_LACI_2"/>
    <property type="match status" value="1"/>
</dbReference>
<reference evidence="1 2" key="1">
    <citation type="journal article" date="2019" name="Int. J. Syst. Evol. Microbiol.">
        <title>Capsulimonas corticalis gen. nov., sp. nov., an aerobic capsulated bacterium, of a novel bacterial order, Capsulimonadales ord. nov., of the class Armatimonadia of the phylum Armatimonadetes.</title>
        <authorList>
            <person name="Li J."/>
            <person name="Kudo C."/>
            <person name="Tonouchi A."/>
        </authorList>
    </citation>
    <scope>NUCLEOTIDE SEQUENCE [LARGE SCALE GENOMIC DNA]</scope>
    <source>
        <strain evidence="1 2">AX-7</strain>
    </source>
</reference>
<accession>A0A402CXE5</accession>
<dbReference type="InterPro" id="IPR010982">
    <property type="entry name" value="Lambda_DNA-bd_dom_sf"/>
</dbReference>
<dbReference type="SUPFAM" id="SSF53822">
    <property type="entry name" value="Periplasmic binding protein-like I"/>
    <property type="match status" value="1"/>
</dbReference>
<dbReference type="CDD" id="cd06267">
    <property type="entry name" value="PBP1_LacI_sugar_binding-like"/>
    <property type="match status" value="1"/>
</dbReference>
<dbReference type="Pfam" id="PF13377">
    <property type="entry name" value="Peripla_BP_3"/>
    <property type="match status" value="1"/>
</dbReference>
<dbReference type="SMART" id="SM00354">
    <property type="entry name" value="HTH_LACI"/>
    <property type="match status" value="1"/>
</dbReference>
<dbReference type="InterPro" id="IPR046335">
    <property type="entry name" value="LacI/GalR-like_sensor"/>
</dbReference>
<dbReference type="GO" id="GO:0003700">
    <property type="term" value="F:DNA-binding transcription factor activity"/>
    <property type="evidence" value="ECO:0007669"/>
    <property type="project" value="TreeGrafter"/>
</dbReference>
<dbReference type="CDD" id="cd01392">
    <property type="entry name" value="HTH_LacI"/>
    <property type="match status" value="1"/>
</dbReference>
<organism evidence="1 2">
    <name type="scientific">Capsulimonas corticalis</name>
    <dbReference type="NCBI Taxonomy" id="2219043"/>
    <lineage>
        <taxon>Bacteria</taxon>
        <taxon>Bacillati</taxon>
        <taxon>Armatimonadota</taxon>
        <taxon>Armatimonadia</taxon>
        <taxon>Capsulimonadales</taxon>
        <taxon>Capsulimonadaceae</taxon>
        <taxon>Capsulimonas</taxon>
    </lineage>
</organism>
<keyword evidence="2" id="KW-1185">Reference proteome</keyword>
<dbReference type="Gene3D" id="1.10.260.40">
    <property type="entry name" value="lambda repressor-like DNA-binding domains"/>
    <property type="match status" value="1"/>
</dbReference>
<proteinExistence type="predicted"/>
<dbReference type="PANTHER" id="PTHR30146:SF138">
    <property type="entry name" value="TRANSCRIPTIONAL REGULATORY PROTEIN"/>
    <property type="match status" value="1"/>
</dbReference>
<name>A0A402CXE5_9BACT</name>
<evidence type="ECO:0000313" key="2">
    <source>
        <dbReference type="Proteomes" id="UP000287394"/>
    </source>
</evidence>
<dbReference type="EMBL" id="AP025739">
    <property type="protein sequence ID" value="BDI32351.1"/>
    <property type="molecule type" value="Genomic_DNA"/>
</dbReference>
<protein>
    <submittedName>
        <fullName evidence="1">LacI family transcriptional regulator</fullName>
    </submittedName>
</protein>
<dbReference type="SUPFAM" id="SSF47413">
    <property type="entry name" value="lambda repressor-like DNA-binding domains"/>
    <property type="match status" value="1"/>
</dbReference>
<dbReference type="GO" id="GO:0000976">
    <property type="term" value="F:transcription cis-regulatory region binding"/>
    <property type="evidence" value="ECO:0007669"/>
    <property type="project" value="TreeGrafter"/>
</dbReference>
<sequence length="347" mass="38031">MYKSSGRPTLSDIATQAGVSVSTASLVLSDKAKQRRLSDDVVARVRKVAADLDYSPNLLVQSLQQGRTHTLSFFNGFRTRSHNDLYMDRLTTAIEQAGGRLGYDILIYCVFERSVEETYRHLNGGRCDGVLMFAAEPDDPLLPYLRTSRLPTVLVNSVDTSGALSCVKEDHVGGLTQLADQLVALGHKRIAALGNVPGGNRDADLRIGLLRQLLADRGVPISDRWIIHTDDNQYDDAAKALRFLMAEPTPPTALFCWHDRLGYQVLEHCERMGIVVPDQLSLIGYDGLRWPAQARHVLSSVEVNIAGLADAAVTLLHRQINGLTEAPICQELPVIITPAGTTLARIS</sequence>
<evidence type="ECO:0000313" key="1">
    <source>
        <dbReference type="EMBL" id="BDI32351.1"/>
    </source>
</evidence>
<dbReference type="InterPro" id="IPR000843">
    <property type="entry name" value="HTH_LacI"/>
</dbReference>
<dbReference type="AlphaFoldDB" id="A0A402CXE5"/>
<dbReference type="Gene3D" id="3.40.50.2300">
    <property type="match status" value="2"/>
</dbReference>
<dbReference type="Pfam" id="PF00356">
    <property type="entry name" value="LacI"/>
    <property type="match status" value="1"/>
</dbReference>
<gene>
    <name evidence="1" type="ORF">CCAX7_44020</name>
</gene>
<dbReference type="InterPro" id="IPR028082">
    <property type="entry name" value="Peripla_BP_I"/>
</dbReference>
<dbReference type="PANTHER" id="PTHR30146">
    <property type="entry name" value="LACI-RELATED TRANSCRIPTIONAL REPRESSOR"/>
    <property type="match status" value="1"/>
</dbReference>
<dbReference type="RefSeq" id="WP_165864265.1">
    <property type="nucleotide sequence ID" value="NZ_AP025739.1"/>
</dbReference>
<dbReference type="Proteomes" id="UP000287394">
    <property type="component" value="Chromosome"/>
</dbReference>
<dbReference type="KEGG" id="ccot:CCAX7_44020"/>